<reference evidence="3" key="1">
    <citation type="submission" date="2016-10" db="EMBL/GenBank/DDBJ databases">
        <authorList>
            <person name="Varghese N."/>
            <person name="Submissions S."/>
        </authorList>
    </citation>
    <scope>NUCLEOTIDE SEQUENCE [LARGE SCALE GENOMIC DNA]</scope>
    <source>
        <strain evidence="3">DSM 44260</strain>
    </source>
</reference>
<evidence type="ECO:0000313" key="3">
    <source>
        <dbReference type="Proteomes" id="UP000199051"/>
    </source>
</evidence>
<feature type="transmembrane region" description="Helical" evidence="1">
    <location>
        <begin position="151"/>
        <end position="173"/>
    </location>
</feature>
<protein>
    <recommendedName>
        <fullName evidence="4">Integral membrane protein</fullName>
    </recommendedName>
</protein>
<keyword evidence="3" id="KW-1185">Reference proteome</keyword>
<keyword evidence="1" id="KW-1133">Transmembrane helix</keyword>
<dbReference type="RefSeq" id="WP_092775541.1">
    <property type="nucleotide sequence ID" value="NZ_FOGI01000003.1"/>
</dbReference>
<feature type="transmembrane region" description="Helical" evidence="1">
    <location>
        <begin position="122"/>
        <end position="145"/>
    </location>
</feature>
<dbReference type="Proteomes" id="UP000199051">
    <property type="component" value="Unassembled WGS sequence"/>
</dbReference>
<evidence type="ECO:0000313" key="2">
    <source>
        <dbReference type="EMBL" id="SER37681.1"/>
    </source>
</evidence>
<sequence>MAEGDITVAKLLTLEYERLKDEQKTRIGFRDNLVYATLASMAAVIAAALSARGQANLVLLLPPVALLLGWTYLVNDEKISAAGRYIRTELAPRLAADLPPGTPVFAWETYHRGDRRRRTRKVLQLAVDLGIFCLSPAAALVVFWVSGPWTAAYLSISVVEALAVIGLGVHLVLYADLTRHDDKGDPAETSAGE</sequence>
<organism evidence="2 3">
    <name type="scientific">Actinokineospora terrae</name>
    <dbReference type="NCBI Taxonomy" id="155974"/>
    <lineage>
        <taxon>Bacteria</taxon>
        <taxon>Bacillati</taxon>
        <taxon>Actinomycetota</taxon>
        <taxon>Actinomycetes</taxon>
        <taxon>Pseudonocardiales</taxon>
        <taxon>Pseudonocardiaceae</taxon>
        <taxon>Actinokineospora</taxon>
    </lineage>
</organism>
<keyword evidence="1" id="KW-0812">Transmembrane</keyword>
<evidence type="ECO:0000256" key="1">
    <source>
        <dbReference type="SAM" id="Phobius"/>
    </source>
</evidence>
<dbReference type="EMBL" id="FOGI01000003">
    <property type="protein sequence ID" value="SER37681.1"/>
    <property type="molecule type" value="Genomic_DNA"/>
</dbReference>
<evidence type="ECO:0008006" key="4">
    <source>
        <dbReference type="Google" id="ProtNLM"/>
    </source>
</evidence>
<dbReference type="AlphaFoldDB" id="A0A1H9NP43"/>
<proteinExistence type="predicted"/>
<gene>
    <name evidence="2" type="ORF">SAMN04487818_10359</name>
</gene>
<feature type="transmembrane region" description="Helical" evidence="1">
    <location>
        <begin position="33"/>
        <end position="51"/>
    </location>
</feature>
<keyword evidence="1" id="KW-0472">Membrane</keyword>
<name>A0A1H9NP43_9PSEU</name>
<accession>A0A1H9NP43</accession>
<feature type="transmembrane region" description="Helical" evidence="1">
    <location>
        <begin position="57"/>
        <end position="74"/>
    </location>
</feature>